<evidence type="ECO:0000256" key="5">
    <source>
        <dbReference type="ARBA" id="ARBA00022801"/>
    </source>
</evidence>
<organism evidence="8 9">
    <name type="scientific">Macrosiphum euphorbiae</name>
    <name type="common">potato aphid</name>
    <dbReference type="NCBI Taxonomy" id="13131"/>
    <lineage>
        <taxon>Eukaryota</taxon>
        <taxon>Metazoa</taxon>
        <taxon>Ecdysozoa</taxon>
        <taxon>Arthropoda</taxon>
        <taxon>Hexapoda</taxon>
        <taxon>Insecta</taxon>
        <taxon>Pterygota</taxon>
        <taxon>Neoptera</taxon>
        <taxon>Paraneoptera</taxon>
        <taxon>Hemiptera</taxon>
        <taxon>Sternorrhyncha</taxon>
        <taxon>Aphidomorpha</taxon>
        <taxon>Aphidoidea</taxon>
        <taxon>Aphididae</taxon>
        <taxon>Macrosiphini</taxon>
        <taxon>Macrosiphum</taxon>
    </lineage>
</organism>
<dbReference type="EMBL" id="CARXXK010000003">
    <property type="protein sequence ID" value="CAI6362617.1"/>
    <property type="molecule type" value="Genomic_DNA"/>
</dbReference>
<dbReference type="PRINTS" id="PR00724">
    <property type="entry name" value="CRBOXYPTASEC"/>
</dbReference>
<dbReference type="AlphaFoldDB" id="A0AAV0X382"/>
<comment type="caution">
    <text evidence="8">The sequence shown here is derived from an EMBL/GenBank/DDBJ whole genome shotgun (WGS) entry which is preliminary data.</text>
</comment>
<protein>
    <submittedName>
        <fullName evidence="8">Uncharacterized protein</fullName>
    </submittedName>
</protein>
<dbReference type="PANTHER" id="PTHR11802:SF472">
    <property type="entry name" value="SERINE CARBOXYPEPTIDASE CPVL-RELATED"/>
    <property type="match status" value="1"/>
</dbReference>
<dbReference type="PROSITE" id="PS00560">
    <property type="entry name" value="CARBOXYPEPT_SER_HIS"/>
    <property type="match status" value="1"/>
</dbReference>
<dbReference type="InterPro" id="IPR001563">
    <property type="entry name" value="Peptidase_S10"/>
</dbReference>
<keyword evidence="9" id="KW-1185">Reference proteome</keyword>
<evidence type="ECO:0000256" key="7">
    <source>
        <dbReference type="SAM" id="SignalP"/>
    </source>
</evidence>
<name>A0AAV0X382_9HEMI</name>
<gene>
    <name evidence="8" type="ORF">MEUPH1_LOCUS17672</name>
</gene>
<evidence type="ECO:0000256" key="6">
    <source>
        <dbReference type="ARBA" id="ARBA00023180"/>
    </source>
</evidence>
<evidence type="ECO:0000313" key="9">
    <source>
        <dbReference type="Proteomes" id="UP001160148"/>
    </source>
</evidence>
<feature type="signal peptide" evidence="7">
    <location>
        <begin position="1"/>
        <end position="19"/>
    </location>
</feature>
<evidence type="ECO:0000313" key="8">
    <source>
        <dbReference type="EMBL" id="CAI6362617.1"/>
    </source>
</evidence>
<dbReference type="GO" id="GO:0006508">
    <property type="term" value="P:proteolysis"/>
    <property type="evidence" value="ECO:0007669"/>
    <property type="project" value="UniProtKB-KW"/>
</dbReference>
<dbReference type="GO" id="GO:0004185">
    <property type="term" value="F:serine-type carboxypeptidase activity"/>
    <property type="evidence" value="ECO:0007669"/>
    <property type="project" value="InterPro"/>
</dbReference>
<dbReference type="Gene3D" id="3.40.50.1820">
    <property type="entry name" value="alpha/beta hydrolase"/>
    <property type="match status" value="1"/>
</dbReference>
<dbReference type="PANTHER" id="PTHR11802">
    <property type="entry name" value="SERINE PROTEASE FAMILY S10 SERINE CARBOXYPEPTIDASE"/>
    <property type="match status" value="1"/>
</dbReference>
<dbReference type="Pfam" id="PF00450">
    <property type="entry name" value="Peptidase_S10"/>
    <property type="match status" value="1"/>
</dbReference>
<sequence length="479" mass="53549">MRLDTALAWLLSLSTFVCSYSAAVEVGDGDLLLTPLIRAGRIDEARAACNVTPLKGTIESYSGYLTVDEAHGSNMFFWFFPATSGKADAPVLLWLQGGPGASSLLGVFNLNGPFSVCKGCGGELKLRDHAWTATHSMLYVDNPVGTGFSYTGDDSGYSTDEMDVARNLYVTLVQFFELFAEYQHNDFYVTGESFAGHYIPVLSYAIHQNNPGAKVKINLKGLAIGNGLVDPLNQLFYSEYLYQHGFIDENGKHIIEQIDNVIHSQILGGDYEGAFRTYDEMLNGIFYPYPTMFQNLTGMQYYYNLLLDRKPPSDNDWIQFVEKPSVRAALHVGQRRMIYLNKAVYQHMLGDVMRSVAPWLAAILNAGRYRVLLYSGQLDIKLHHRGTMRMAQSLEWSGAERFRSYPSRTIWRVCERKNRCDNGNETTVAGYATASGPLTVLLVRDAGHMVPADQPVWALELINLFTADKSFRPTGSFMI</sequence>
<keyword evidence="5" id="KW-0378">Hydrolase</keyword>
<reference evidence="8 9" key="1">
    <citation type="submission" date="2023-01" db="EMBL/GenBank/DDBJ databases">
        <authorList>
            <person name="Whitehead M."/>
        </authorList>
    </citation>
    <scope>NUCLEOTIDE SEQUENCE [LARGE SCALE GENOMIC DNA]</scope>
</reference>
<evidence type="ECO:0000256" key="3">
    <source>
        <dbReference type="ARBA" id="ARBA00022670"/>
    </source>
</evidence>
<keyword evidence="3" id="KW-0645">Protease</keyword>
<dbReference type="InterPro" id="IPR033124">
    <property type="entry name" value="Ser_caboxypep_his_AS"/>
</dbReference>
<evidence type="ECO:0000256" key="2">
    <source>
        <dbReference type="ARBA" id="ARBA00022645"/>
    </source>
</evidence>
<dbReference type="SUPFAM" id="SSF53474">
    <property type="entry name" value="alpha/beta-Hydrolases"/>
    <property type="match status" value="1"/>
</dbReference>
<keyword evidence="4 7" id="KW-0732">Signal</keyword>
<comment type="similarity">
    <text evidence="1">Belongs to the peptidase S10 family.</text>
</comment>
<evidence type="ECO:0000256" key="1">
    <source>
        <dbReference type="ARBA" id="ARBA00009431"/>
    </source>
</evidence>
<proteinExistence type="inferred from homology"/>
<keyword evidence="6" id="KW-0325">Glycoprotein</keyword>
<accession>A0AAV0X382</accession>
<dbReference type="InterPro" id="IPR029058">
    <property type="entry name" value="AB_hydrolase_fold"/>
</dbReference>
<dbReference type="Proteomes" id="UP001160148">
    <property type="component" value="Unassembled WGS sequence"/>
</dbReference>
<feature type="chain" id="PRO_5044021428" evidence="7">
    <location>
        <begin position="20"/>
        <end position="479"/>
    </location>
</feature>
<keyword evidence="2" id="KW-0121">Carboxypeptidase</keyword>
<evidence type="ECO:0000256" key="4">
    <source>
        <dbReference type="ARBA" id="ARBA00022729"/>
    </source>
</evidence>